<dbReference type="GeneID" id="74897208"/>
<reference evidence="2" key="1">
    <citation type="journal article" date="2005" name="Nature">
        <title>Sequencing of Aspergillus nidulans and comparative analysis with A. fumigatus and A. oryzae.</title>
        <authorList>
            <person name="Galagan J.E."/>
            <person name="Calvo S.E."/>
            <person name="Cuomo C."/>
            <person name="Ma L.J."/>
            <person name="Wortman J.R."/>
            <person name="Batzoglou S."/>
            <person name="Lee S.I."/>
            <person name="Basturkmen M."/>
            <person name="Spevak C.C."/>
            <person name="Clutterbuck J."/>
            <person name="Kapitonov V."/>
            <person name="Jurka J."/>
            <person name="Scazzocchio C."/>
            <person name="Farman M."/>
            <person name="Butler J."/>
            <person name="Purcell S."/>
            <person name="Harris S."/>
            <person name="Braus G.H."/>
            <person name="Draht O."/>
            <person name="Busch S."/>
            <person name="D'Enfert C."/>
            <person name="Bouchier C."/>
            <person name="Goldman G.H."/>
            <person name="Bell-Pedersen D."/>
            <person name="Griffiths-Jones S."/>
            <person name="Doonan J.H."/>
            <person name="Yu J."/>
            <person name="Vienken K."/>
            <person name="Pain A."/>
            <person name="Freitag M."/>
            <person name="Selker E.U."/>
            <person name="Archer D.B."/>
            <person name="Penalva M.A."/>
            <person name="Oakley B.R."/>
            <person name="Momany M."/>
            <person name="Tanaka T."/>
            <person name="Kumagai T."/>
            <person name="Asai K."/>
            <person name="Machida M."/>
            <person name="Nierman W.C."/>
            <person name="Denning D.W."/>
            <person name="Caddick M."/>
            <person name="Hynes M."/>
            <person name="Paoletti M."/>
            <person name="Fischer R."/>
            <person name="Miller B."/>
            <person name="Dyer P."/>
            <person name="Sachs M.S."/>
            <person name="Osmani S.A."/>
            <person name="Birren B.W."/>
        </authorList>
    </citation>
    <scope>NUCLEOTIDE SEQUENCE [LARGE SCALE GENOMIC DNA]</scope>
    <source>
        <strain evidence="2">FGSC A4 / ATCC 38163 / CBS 112.46 / NRRL 194 / M139</strain>
    </source>
</reference>
<organism evidence="1 2">
    <name type="scientific">Emericella nidulans (strain FGSC A4 / ATCC 38163 / CBS 112.46 / NRRL 194 / M139)</name>
    <name type="common">Aspergillus nidulans</name>
    <dbReference type="NCBI Taxonomy" id="227321"/>
    <lineage>
        <taxon>Eukaryota</taxon>
        <taxon>Fungi</taxon>
        <taxon>Dikarya</taxon>
        <taxon>Ascomycota</taxon>
        <taxon>Pezizomycotina</taxon>
        <taxon>Eurotiomycetes</taxon>
        <taxon>Eurotiomycetidae</taxon>
        <taxon>Eurotiales</taxon>
        <taxon>Aspergillaceae</taxon>
        <taxon>Aspergillus</taxon>
        <taxon>Aspergillus subgen. Nidulantes</taxon>
    </lineage>
</organism>
<dbReference type="EMBL" id="BN001308">
    <property type="protein sequence ID" value="CBF87452.1"/>
    <property type="molecule type" value="Genomic_DNA"/>
</dbReference>
<name>C8VR53_EMENI</name>
<protein>
    <submittedName>
        <fullName evidence="1">Uncharacterized protein</fullName>
    </submittedName>
</protein>
<keyword evidence="2" id="KW-1185">Reference proteome</keyword>
<proteinExistence type="predicted"/>
<dbReference type="HOGENOM" id="CLU_2573873_0_0_1"/>
<dbReference type="KEGG" id="ani:ANIA_11658"/>
<evidence type="ECO:0000313" key="1">
    <source>
        <dbReference type="EMBL" id="CBF87452.1"/>
    </source>
</evidence>
<dbReference type="InParanoid" id="C8VR53"/>
<sequence length="81" mass="9001">MSTRGSLTSGILRSQEEHANFTKQCNNTSCLCWFWEDHYKFSGSLLTNGLPNGDELNGGQNVINYVDVDPSFKGHCCISLL</sequence>
<dbReference type="RefSeq" id="XP_050468967.1">
    <property type="nucleotide sequence ID" value="XM_050613128.1"/>
</dbReference>
<reference evidence="2" key="2">
    <citation type="journal article" date="2009" name="Fungal Genet. Biol.">
        <title>The 2008 update of the Aspergillus nidulans genome annotation: a community effort.</title>
        <authorList>
            <person name="Wortman J.R."/>
            <person name="Gilsenan J.M."/>
            <person name="Joardar V."/>
            <person name="Deegan J."/>
            <person name="Clutterbuck J."/>
            <person name="Andersen M.R."/>
            <person name="Archer D."/>
            <person name="Bencina M."/>
            <person name="Braus G."/>
            <person name="Coutinho P."/>
            <person name="von Dohren H."/>
            <person name="Doonan J."/>
            <person name="Driessen A.J."/>
            <person name="Durek P."/>
            <person name="Espeso E."/>
            <person name="Fekete E."/>
            <person name="Flipphi M."/>
            <person name="Estrada C.G."/>
            <person name="Geysens S."/>
            <person name="Goldman G."/>
            <person name="de Groot P.W."/>
            <person name="Hansen K."/>
            <person name="Harris S.D."/>
            <person name="Heinekamp T."/>
            <person name="Helmstaedt K."/>
            <person name="Henrissat B."/>
            <person name="Hofmann G."/>
            <person name="Homan T."/>
            <person name="Horio T."/>
            <person name="Horiuchi H."/>
            <person name="James S."/>
            <person name="Jones M."/>
            <person name="Karaffa L."/>
            <person name="Karanyi Z."/>
            <person name="Kato M."/>
            <person name="Keller N."/>
            <person name="Kelly D.E."/>
            <person name="Kiel J.A."/>
            <person name="Kim J.M."/>
            <person name="van der Klei I.J."/>
            <person name="Klis F.M."/>
            <person name="Kovalchuk A."/>
            <person name="Krasevec N."/>
            <person name="Kubicek C.P."/>
            <person name="Liu B."/>
            <person name="Maccabe A."/>
            <person name="Meyer V."/>
            <person name="Mirabito P."/>
            <person name="Miskei M."/>
            <person name="Mos M."/>
            <person name="Mullins J."/>
            <person name="Nelson D.R."/>
            <person name="Nielsen J."/>
            <person name="Oakley B.R."/>
            <person name="Osmani S.A."/>
            <person name="Pakula T."/>
            <person name="Paszewski A."/>
            <person name="Paulsen I."/>
            <person name="Pilsyk S."/>
            <person name="Pocsi I."/>
            <person name="Punt P.J."/>
            <person name="Ram A.F."/>
            <person name="Ren Q."/>
            <person name="Robellet X."/>
            <person name="Robson G."/>
            <person name="Seiboth B."/>
            <person name="van Solingen P."/>
            <person name="Specht T."/>
            <person name="Sun J."/>
            <person name="Taheri-Talesh N."/>
            <person name="Takeshita N."/>
            <person name="Ussery D."/>
            <person name="vanKuyk P.A."/>
            <person name="Visser H."/>
            <person name="van de Vondervoort P.J."/>
            <person name="de Vries R.P."/>
            <person name="Walton J."/>
            <person name="Xiang X."/>
            <person name="Xiong Y."/>
            <person name="Zeng A.P."/>
            <person name="Brandt B.W."/>
            <person name="Cornell M.J."/>
            <person name="van den Hondel C.A."/>
            <person name="Visser J."/>
            <person name="Oliver S.G."/>
            <person name="Turner G."/>
        </authorList>
    </citation>
    <scope>GENOME REANNOTATION</scope>
    <source>
        <strain evidence="2">FGSC A4 / ATCC 38163 / CBS 112.46 / NRRL 194 / M139</strain>
    </source>
</reference>
<accession>C8VR53</accession>
<dbReference type="Proteomes" id="UP000000560">
    <property type="component" value="Chromosome VIII"/>
</dbReference>
<gene>
    <name evidence="1" type="ORF">ANIA_11658</name>
</gene>
<dbReference type="AlphaFoldDB" id="C8VR53"/>
<evidence type="ECO:0000313" key="2">
    <source>
        <dbReference type="Proteomes" id="UP000000560"/>
    </source>
</evidence>